<comment type="similarity">
    <text evidence="1">Belongs to the NmrA-type oxidoreductase family.</text>
</comment>
<evidence type="ECO:0000313" key="4">
    <source>
        <dbReference type="EMBL" id="PKS06236.1"/>
    </source>
</evidence>
<evidence type="ECO:0000256" key="2">
    <source>
        <dbReference type="ARBA" id="ARBA00022857"/>
    </source>
</evidence>
<dbReference type="InterPro" id="IPR008030">
    <property type="entry name" value="NmrA-like"/>
</dbReference>
<dbReference type="Pfam" id="PF05368">
    <property type="entry name" value="NmrA"/>
    <property type="match status" value="1"/>
</dbReference>
<dbReference type="Proteomes" id="UP000233524">
    <property type="component" value="Unassembled WGS sequence"/>
</dbReference>
<dbReference type="STRING" id="41688.A0A2N3N1C4"/>
<dbReference type="SUPFAM" id="SSF51735">
    <property type="entry name" value="NAD(P)-binding Rossmann-fold domains"/>
    <property type="match status" value="1"/>
</dbReference>
<dbReference type="AlphaFoldDB" id="A0A2N3N1C4"/>
<accession>A0A2N3N1C4</accession>
<dbReference type="VEuPathDB" id="FungiDB:jhhlp_006982"/>
<dbReference type="Gene3D" id="3.40.50.720">
    <property type="entry name" value="NAD(P)-binding Rossmann-like Domain"/>
    <property type="match status" value="1"/>
</dbReference>
<gene>
    <name evidence="4" type="ORF">jhhlp_006982</name>
</gene>
<dbReference type="GO" id="GO:0005634">
    <property type="term" value="C:nucleus"/>
    <property type="evidence" value="ECO:0007669"/>
    <property type="project" value="TreeGrafter"/>
</dbReference>
<dbReference type="Gene3D" id="3.90.25.10">
    <property type="entry name" value="UDP-galactose 4-epimerase, domain 1"/>
    <property type="match status" value="1"/>
</dbReference>
<comment type="caution">
    <text evidence="4">The sequence shown here is derived from an EMBL/GenBank/DDBJ whole genome shotgun (WGS) entry which is preliminary data.</text>
</comment>
<name>A0A2N3N1C4_9PEZI</name>
<reference evidence="4 5" key="1">
    <citation type="journal article" date="2017" name="G3 (Bethesda)">
        <title>First Draft Genome Sequence of the Pathogenic Fungus Lomentospora prolificans (Formerly Scedosporium prolificans).</title>
        <authorList>
            <person name="Luo R."/>
            <person name="Zimin A."/>
            <person name="Workman R."/>
            <person name="Fan Y."/>
            <person name="Pertea G."/>
            <person name="Grossman N."/>
            <person name="Wear M.P."/>
            <person name="Jia B."/>
            <person name="Miller H."/>
            <person name="Casadevall A."/>
            <person name="Timp W."/>
            <person name="Zhang S.X."/>
            <person name="Salzberg S.L."/>
        </authorList>
    </citation>
    <scope>NUCLEOTIDE SEQUENCE [LARGE SCALE GENOMIC DNA]</scope>
    <source>
        <strain evidence="4 5">JHH-5317</strain>
    </source>
</reference>
<dbReference type="OrthoDB" id="9997102at2759"/>
<evidence type="ECO:0000256" key="1">
    <source>
        <dbReference type="ARBA" id="ARBA00006328"/>
    </source>
</evidence>
<dbReference type="PANTHER" id="PTHR42748:SF7">
    <property type="entry name" value="NMRA LIKE REDOX SENSOR 1-RELATED"/>
    <property type="match status" value="1"/>
</dbReference>
<feature type="domain" description="NmrA-like" evidence="3">
    <location>
        <begin position="2"/>
        <end position="280"/>
    </location>
</feature>
<organism evidence="4 5">
    <name type="scientific">Lomentospora prolificans</name>
    <dbReference type="NCBI Taxonomy" id="41688"/>
    <lineage>
        <taxon>Eukaryota</taxon>
        <taxon>Fungi</taxon>
        <taxon>Dikarya</taxon>
        <taxon>Ascomycota</taxon>
        <taxon>Pezizomycotina</taxon>
        <taxon>Sordariomycetes</taxon>
        <taxon>Hypocreomycetidae</taxon>
        <taxon>Microascales</taxon>
        <taxon>Microascaceae</taxon>
        <taxon>Lomentospora</taxon>
    </lineage>
</organism>
<keyword evidence="2" id="KW-0521">NADP</keyword>
<dbReference type="EMBL" id="NLAX01001034">
    <property type="protein sequence ID" value="PKS06236.1"/>
    <property type="molecule type" value="Genomic_DNA"/>
</dbReference>
<evidence type="ECO:0000259" key="3">
    <source>
        <dbReference type="Pfam" id="PF05368"/>
    </source>
</evidence>
<keyword evidence="5" id="KW-1185">Reference proteome</keyword>
<protein>
    <recommendedName>
        <fullName evidence="3">NmrA-like domain-containing protein</fullName>
    </recommendedName>
</protein>
<dbReference type="InterPro" id="IPR036291">
    <property type="entry name" value="NAD(P)-bd_dom_sf"/>
</dbReference>
<dbReference type="InterPro" id="IPR051164">
    <property type="entry name" value="NmrA-like_oxidored"/>
</dbReference>
<evidence type="ECO:0000313" key="5">
    <source>
        <dbReference type="Proteomes" id="UP000233524"/>
    </source>
</evidence>
<dbReference type="FunFam" id="3.40.50.720:FF:000528">
    <property type="entry name" value="Nucleoside-diphosphate-sugar epimerase family protein"/>
    <property type="match status" value="1"/>
</dbReference>
<dbReference type="InParanoid" id="A0A2N3N1C4"/>
<proteinExistence type="inferred from homology"/>
<dbReference type="PANTHER" id="PTHR42748">
    <property type="entry name" value="NITROGEN METABOLITE REPRESSION PROTEIN NMRA FAMILY MEMBER"/>
    <property type="match status" value="1"/>
</dbReference>
<sequence>MSRAILVSGATGKQGGALVNTLIQENAPFEILALTRDATSASAQKLAKKSPKIKLVQGDLSNIDAVFAAAKEATSLPIWGVFSVQVAFGSKQADAELTQGKDLIDASIKAGVKFFVYSSVDRHGDASFQNPTDIPHFRHKHEIEKHLVEKTKNGEMDWTILRPVAFMENFTDNFLGRVFVTAWKVAIKEKPLQLIAVPDIGVVAAKAFLHPEDFKNRAISLAGDELTLEKANQIYKKHSGQEFPTTFRFLASLIMWSMKDFGYMFRWFYDVGYAADIEDVRRIHPGLKDFETWLLNDSEFANKIKK</sequence>